<accession>A0A101XSH7</accession>
<dbReference type="CDD" id="cd01129">
    <property type="entry name" value="PulE-GspE-like"/>
    <property type="match status" value="1"/>
</dbReference>
<dbReference type="Gene3D" id="3.30.450.90">
    <property type="match status" value="1"/>
</dbReference>
<dbReference type="Proteomes" id="UP000053557">
    <property type="component" value="Unassembled WGS sequence"/>
</dbReference>
<dbReference type="RefSeq" id="WP_067712437.1">
    <property type="nucleotide sequence ID" value="NZ_LPVJ01000009.1"/>
</dbReference>
<dbReference type="InterPro" id="IPR037257">
    <property type="entry name" value="T2SS_E_N_sf"/>
</dbReference>
<evidence type="ECO:0000256" key="2">
    <source>
        <dbReference type="ARBA" id="ARBA00022741"/>
    </source>
</evidence>
<dbReference type="Gene3D" id="3.40.50.300">
    <property type="entry name" value="P-loop containing nucleotide triphosphate hydrolases"/>
    <property type="match status" value="1"/>
</dbReference>
<dbReference type="InterPro" id="IPR007831">
    <property type="entry name" value="T2SS_GspE_N"/>
</dbReference>
<organism evidence="5 6">
    <name type="scientific">Ferroacidibacillus organovorans</name>
    <dbReference type="NCBI Taxonomy" id="1765683"/>
    <lineage>
        <taxon>Bacteria</taxon>
        <taxon>Bacillati</taxon>
        <taxon>Bacillota</taxon>
        <taxon>Bacilli</taxon>
        <taxon>Bacillales</taxon>
        <taxon>Alicyclobacillaceae</taxon>
        <taxon>Ferroacidibacillus</taxon>
    </lineage>
</organism>
<dbReference type="PANTHER" id="PTHR30258">
    <property type="entry name" value="TYPE II SECRETION SYSTEM PROTEIN GSPE-RELATED"/>
    <property type="match status" value="1"/>
</dbReference>
<dbReference type="EMBL" id="LPVJ01000009">
    <property type="protein sequence ID" value="KUO96729.1"/>
    <property type="molecule type" value="Genomic_DNA"/>
</dbReference>
<sequence>MSEEKKRLGDILVEANYLTLAQVDEILLAQKSTKERFGDLIIQKGYLTETQLIEVLEIQLGIPHVLLYRVEIDMSIVHLVPEGLARRFLVFAYRRIKNRLTVAMNNPLDYDAIEELRISTGFSIDPVIASKSEIELFIDRYYGLQESVEELLAVTPKEETLVDAVTASDSPIVRLVNQFIAHAVVQRASDIHIDPRESSVLIRYRVDGILRTEQTLPRSMQPMIAARIKIMAGLNIAERRMPQDGRMQVDLDVGSIDVRVSTMATLHGEKCVLRLLDARNAVLSLSMLGMSERNAMHFKELLRSPNGIILLTGPTGSGKTSTLYAALQSLAGPEKNIITIEDPVEYSLSEINQVQVQTGIGMTFARGLRAILRQDPDVIMVGEIRDSETAEVAVRAALTGHLVFSTLHTNDAISSVTRLIDMGIEPFLVASSVAGLVSQRLVRRICDVCKREVSLTTAEETWLNDRGYHQVHMYVGRGCGNCHMTGYRGRIALHEVVRVDDGLRELILKRQSDATYRKYLTSNNYQTLLDDGLDKVSLGITTLAEVLRVCLRDS</sequence>
<protein>
    <submittedName>
        <fullName evidence="5">Type II secretion system protein GspE</fullName>
    </submittedName>
</protein>
<feature type="domain" description="Bacterial type II secretion system protein E" evidence="4">
    <location>
        <begin position="372"/>
        <end position="386"/>
    </location>
</feature>
<keyword evidence="6" id="KW-1185">Reference proteome</keyword>
<dbReference type="InterPro" id="IPR027417">
    <property type="entry name" value="P-loop_NTPase"/>
</dbReference>
<comment type="caution">
    <text evidence="5">The sequence shown here is derived from an EMBL/GenBank/DDBJ whole genome shotgun (WGS) entry which is preliminary data.</text>
</comment>
<name>A0A101XSH7_9BACL</name>
<dbReference type="SMART" id="SM00382">
    <property type="entry name" value="AAA"/>
    <property type="match status" value="1"/>
</dbReference>
<dbReference type="FunFam" id="3.40.50.300:FF:000398">
    <property type="entry name" value="Type IV pilus assembly ATPase PilB"/>
    <property type="match status" value="1"/>
</dbReference>
<reference evidence="5 6" key="1">
    <citation type="submission" date="2015-12" db="EMBL/GenBank/DDBJ databases">
        <title>Draft genome sequence of Acidibacillus ferrooxidans ITV001, isolated from a chalcopyrite acid mine drainage site in Brazil.</title>
        <authorList>
            <person name="Dall'Agnol H."/>
            <person name="Nancucheo I."/>
            <person name="Johnson B."/>
            <person name="Oliveira R."/>
            <person name="Leite L."/>
            <person name="Pylro V."/>
            <person name="Nunes G.L."/>
            <person name="Tzotzos G."/>
            <person name="Fernandes G.R."/>
            <person name="Dutra J."/>
            <person name="Orellana S.C."/>
            <person name="Oliveira G."/>
        </authorList>
    </citation>
    <scope>NUCLEOTIDE SEQUENCE [LARGE SCALE GENOMIC DNA]</scope>
    <source>
        <strain evidence="6">ITV01</strain>
    </source>
</reference>
<dbReference type="AlphaFoldDB" id="A0A101XSH7"/>
<dbReference type="Pfam" id="PF00437">
    <property type="entry name" value="T2SSE"/>
    <property type="match status" value="1"/>
</dbReference>
<dbReference type="InterPro" id="IPR003593">
    <property type="entry name" value="AAA+_ATPase"/>
</dbReference>
<dbReference type="InterPro" id="IPR001482">
    <property type="entry name" value="T2SS/T4SS_dom"/>
</dbReference>
<evidence type="ECO:0000313" key="5">
    <source>
        <dbReference type="EMBL" id="KUO96729.1"/>
    </source>
</evidence>
<dbReference type="OrthoDB" id="9808272at2"/>
<dbReference type="SUPFAM" id="SSF52540">
    <property type="entry name" value="P-loop containing nucleoside triphosphate hydrolases"/>
    <property type="match status" value="1"/>
</dbReference>
<dbReference type="PANTHER" id="PTHR30258:SF2">
    <property type="entry name" value="COMG OPERON PROTEIN 1"/>
    <property type="match status" value="1"/>
</dbReference>
<evidence type="ECO:0000256" key="1">
    <source>
        <dbReference type="ARBA" id="ARBA00006611"/>
    </source>
</evidence>
<dbReference type="Gene3D" id="3.30.300.160">
    <property type="entry name" value="Type II secretion system, protein E, N-terminal domain"/>
    <property type="match status" value="1"/>
</dbReference>
<dbReference type="SUPFAM" id="SSF160246">
    <property type="entry name" value="EspE N-terminal domain-like"/>
    <property type="match status" value="1"/>
</dbReference>
<comment type="similarity">
    <text evidence="1">Belongs to the GSP E family.</text>
</comment>
<dbReference type="Pfam" id="PF05157">
    <property type="entry name" value="MshEN"/>
    <property type="match status" value="1"/>
</dbReference>
<evidence type="ECO:0000259" key="4">
    <source>
        <dbReference type="PROSITE" id="PS00662"/>
    </source>
</evidence>
<evidence type="ECO:0000313" key="6">
    <source>
        <dbReference type="Proteomes" id="UP000053557"/>
    </source>
</evidence>
<dbReference type="PROSITE" id="PS00662">
    <property type="entry name" value="T2SP_E"/>
    <property type="match status" value="1"/>
</dbReference>
<dbReference type="GO" id="GO:0016887">
    <property type="term" value="F:ATP hydrolysis activity"/>
    <property type="evidence" value="ECO:0007669"/>
    <property type="project" value="TreeGrafter"/>
</dbReference>
<keyword evidence="2" id="KW-0547">Nucleotide-binding</keyword>
<keyword evidence="3" id="KW-0067">ATP-binding</keyword>
<dbReference type="GO" id="GO:0005524">
    <property type="term" value="F:ATP binding"/>
    <property type="evidence" value="ECO:0007669"/>
    <property type="project" value="UniProtKB-KW"/>
</dbReference>
<proteinExistence type="inferred from homology"/>
<dbReference type="GO" id="GO:0005886">
    <property type="term" value="C:plasma membrane"/>
    <property type="evidence" value="ECO:0007669"/>
    <property type="project" value="TreeGrafter"/>
</dbReference>
<gene>
    <name evidence="5" type="ORF">ATW55_07870</name>
</gene>
<evidence type="ECO:0000256" key="3">
    <source>
        <dbReference type="ARBA" id="ARBA00022840"/>
    </source>
</evidence>